<dbReference type="PROSITE" id="PS51318">
    <property type="entry name" value="TAT"/>
    <property type="match status" value="1"/>
</dbReference>
<name>A0ABS3JAA9_9HYPH</name>
<organism evidence="7 8">
    <name type="scientific">Jiella sonneratiae</name>
    <dbReference type="NCBI Taxonomy" id="2816856"/>
    <lineage>
        <taxon>Bacteria</taxon>
        <taxon>Pseudomonadati</taxon>
        <taxon>Pseudomonadota</taxon>
        <taxon>Alphaproteobacteria</taxon>
        <taxon>Hyphomicrobiales</taxon>
        <taxon>Aurantimonadaceae</taxon>
        <taxon>Jiella</taxon>
    </lineage>
</organism>
<keyword evidence="4" id="KW-0406">Ion transport</keyword>
<evidence type="ECO:0000259" key="6">
    <source>
        <dbReference type="PROSITE" id="PS50983"/>
    </source>
</evidence>
<evidence type="ECO:0000256" key="5">
    <source>
        <dbReference type="ARBA" id="ARBA00022729"/>
    </source>
</evidence>
<sequence length="304" mass="31651">MTAQVSQITRRAALAGLGASAFAGRVPRADAAGVAGAGRVAVVDWALLETFLALGLPPAAAPELILYRRLVVEPAVPETVADLGLRGALSFERLAMIRPDVVYGSNYSAWAAPQIERIARFRIFDLFLPGEPPLARIEAMTVAVAAECGIAGRGRGLVADGARRFAEAREALRTASAPPVLLVDVGDAGHVRVFGADSLFGDTLSRLGLENAWRGGTRYSANAPVGIERLAAFPDAFLVGVGPVPPDARRAIETGALWRALPAVAAGRFALLPPCDAFGALPAATRFAGFLTDALLHRSGRSAG</sequence>
<evidence type="ECO:0000256" key="2">
    <source>
        <dbReference type="ARBA" id="ARBA00008814"/>
    </source>
</evidence>
<keyword evidence="8" id="KW-1185">Reference proteome</keyword>
<keyword evidence="3" id="KW-0813">Transport</keyword>
<evidence type="ECO:0000256" key="4">
    <source>
        <dbReference type="ARBA" id="ARBA00022496"/>
    </source>
</evidence>
<comment type="caution">
    <text evidence="7">The sequence shown here is derived from an EMBL/GenBank/DDBJ whole genome shotgun (WGS) entry which is preliminary data.</text>
</comment>
<evidence type="ECO:0000313" key="8">
    <source>
        <dbReference type="Proteomes" id="UP000664288"/>
    </source>
</evidence>
<evidence type="ECO:0000313" key="7">
    <source>
        <dbReference type="EMBL" id="MBO0905858.1"/>
    </source>
</evidence>
<dbReference type="PANTHER" id="PTHR30532">
    <property type="entry name" value="IRON III DICITRATE-BINDING PERIPLASMIC PROTEIN"/>
    <property type="match status" value="1"/>
</dbReference>
<reference evidence="7 8" key="1">
    <citation type="submission" date="2021-03" db="EMBL/GenBank/DDBJ databases">
        <title>Whole genome sequence of Jiella sp. MQZ13P-4.</title>
        <authorList>
            <person name="Tuo L."/>
        </authorList>
    </citation>
    <scope>NUCLEOTIDE SEQUENCE [LARGE SCALE GENOMIC DNA]</scope>
    <source>
        <strain evidence="7 8">MQZ13P-4</strain>
    </source>
</reference>
<dbReference type="InterPro" id="IPR006311">
    <property type="entry name" value="TAT_signal"/>
</dbReference>
<dbReference type="InterPro" id="IPR051313">
    <property type="entry name" value="Bact_iron-sidero_bind"/>
</dbReference>
<dbReference type="SUPFAM" id="SSF53807">
    <property type="entry name" value="Helical backbone' metal receptor"/>
    <property type="match status" value="1"/>
</dbReference>
<dbReference type="EMBL" id="JAFMPY010000027">
    <property type="protein sequence ID" value="MBO0905858.1"/>
    <property type="molecule type" value="Genomic_DNA"/>
</dbReference>
<proteinExistence type="inferred from homology"/>
<dbReference type="InterPro" id="IPR002491">
    <property type="entry name" value="ABC_transptr_periplasmic_BD"/>
</dbReference>
<dbReference type="Proteomes" id="UP000664288">
    <property type="component" value="Unassembled WGS sequence"/>
</dbReference>
<keyword evidence="4" id="KW-0410">Iron transport</keyword>
<feature type="domain" description="Fe/B12 periplasmic-binding" evidence="6">
    <location>
        <begin position="39"/>
        <end position="299"/>
    </location>
</feature>
<accession>A0ABS3JAA9</accession>
<dbReference type="Gene3D" id="3.40.50.1980">
    <property type="entry name" value="Nitrogenase molybdenum iron protein domain"/>
    <property type="match status" value="2"/>
</dbReference>
<comment type="similarity">
    <text evidence="2">Belongs to the bacterial solute-binding protein 8 family.</text>
</comment>
<dbReference type="PRINTS" id="PR01715">
    <property type="entry name" value="FERRIBNDNGPP"/>
</dbReference>
<gene>
    <name evidence="7" type="ORF">J1C47_19610</name>
</gene>
<keyword evidence="4" id="KW-0408">Iron</keyword>
<evidence type="ECO:0000256" key="3">
    <source>
        <dbReference type="ARBA" id="ARBA00022448"/>
    </source>
</evidence>
<dbReference type="PANTHER" id="PTHR30532:SF1">
    <property type="entry name" value="IRON(3+)-HYDROXAMATE-BINDING PROTEIN FHUD"/>
    <property type="match status" value="1"/>
</dbReference>
<keyword evidence="5" id="KW-0732">Signal</keyword>
<evidence type="ECO:0000256" key="1">
    <source>
        <dbReference type="ARBA" id="ARBA00004196"/>
    </source>
</evidence>
<dbReference type="Pfam" id="PF01497">
    <property type="entry name" value="Peripla_BP_2"/>
    <property type="match status" value="1"/>
</dbReference>
<dbReference type="PROSITE" id="PS50983">
    <property type="entry name" value="FE_B12_PBP"/>
    <property type="match status" value="1"/>
</dbReference>
<comment type="subcellular location">
    <subcellularLocation>
        <location evidence="1">Cell envelope</location>
    </subcellularLocation>
</comment>
<dbReference type="RefSeq" id="WP_207352492.1">
    <property type="nucleotide sequence ID" value="NZ_JAFMPY010000027.1"/>
</dbReference>
<protein>
    <submittedName>
        <fullName evidence="7">ABC transporter substrate-binding protein</fullName>
    </submittedName>
</protein>